<dbReference type="SUPFAM" id="SSF140361">
    <property type="entry name" value="MIT domain-like"/>
    <property type="match status" value="1"/>
</dbReference>
<gene>
    <name evidence="3" type="ORF">PSYICH_LOCUS7434</name>
</gene>
<accession>A0A9P0CUL9</accession>
<sequence>MENSSLNKAHQQQRRAEALLRQRKFDDCIECHRQAVELLEDACNLTENVRSLESLRLQKNYHLKQIDMVKLKIAQTKIDNYRKTVQLQKRKISLPSSEADTEEGLGATIYRTIEVHDSLIDYLGKRGGSDNDSVKSYSTSDNEEKLEKETAQIIGNKHPKDDSQIIEELKVLSGQLRDSVKCLLLQLDDRNREIEKLRATIRVLEGEKQKARQAKNNSSLKVVTDSSGGTSPYIFSPCSELSPDVVNDSRSLPPLAPLEMPNFDFLSFIKSNSTNNNNTENSQ</sequence>
<proteinExistence type="predicted"/>
<dbReference type="Proteomes" id="UP001153636">
    <property type="component" value="Chromosome 2"/>
</dbReference>
<name>A0A9P0CUL9_9CUCU</name>
<reference evidence="3" key="1">
    <citation type="submission" date="2022-01" db="EMBL/GenBank/DDBJ databases">
        <authorList>
            <person name="King R."/>
        </authorList>
    </citation>
    <scope>NUCLEOTIDE SEQUENCE</scope>
</reference>
<evidence type="ECO:0000313" key="3">
    <source>
        <dbReference type="EMBL" id="CAH1106150.1"/>
    </source>
</evidence>
<protein>
    <recommendedName>
        <fullName evidence="2">Nuclear receptor-binding factor 2 MIT domain-containing protein</fullName>
    </recommendedName>
</protein>
<dbReference type="EMBL" id="OV651814">
    <property type="protein sequence ID" value="CAH1106150.1"/>
    <property type="molecule type" value="Genomic_DNA"/>
</dbReference>
<dbReference type="AlphaFoldDB" id="A0A9P0CUL9"/>
<dbReference type="Pfam" id="PF17169">
    <property type="entry name" value="NRBF2_MIT"/>
    <property type="match status" value="1"/>
</dbReference>
<dbReference type="PANTHER" id="PTHR14964:SF2">
    <property type="entry name" value="NUCLEAR RECEPTOR-BINDING FACTOR 2"/>
    <property type="match status" value="1"/>
</dbReference>
<dbReference type="PANTHER" id="PTHR14964">
    <property type="entry name" value="NUCLEAR RECEPTOR BINDING FACTOR 2"/>
    <property type="match status" value="1"/>
</dbReference>
<dbReference type="InterPro" id="IPR039679">
    <property type="entry name" value="NRBF2"/>
</dbReference>
<dbReference type="InterPro" id="IPR033393">
    <property type="entry name" value="NRBF2_MIT"/>
</dbReference>
<dbReference type="GO" id="GO:0006914">
    <property type="term" value="P:autophagy"/>
    <property type="evidence" value="ECO:0007669"/>
    <property type="project" value="InterPro"/>
</dbReference>
<dbReference type="Gene3D" id="1.20.58.80">
    <property type="entry name" value="Phosphotransferase system, lactose/cellobiose-type IIA subunit"/>
    <property type="match status" value="1"/>
</dbReference>
<evidence type="ECO:0000256" key="1">
    <source>
        <dbReference type="SAM" id="Coils"/>
    </source>
</evidence>
<feature type="coiled-coil region" evidence="1">
    <location>
        <begin position="180"/>
        <end position="217"/>
    </location>
</feature>
<evidence type="ECO:0000313" key="4">
    <source>
        <dbReference type="Proteomes" id="UP001153636"/>
    </source>
</evidence>
<dbReference type="OrthoDB" id="3694230at2759"/>
<feature type="domain" description="Nuclear receptor-binding factor 2 MIT" evidence="2">
    <location>
        <begin position="4"/>
        <end position="81"/>
    </location>
</feature>
<keyword evidence="4" id="KW-1185">Reference proteome</keyword>
<keyword evidence="1" id="KW-0175">Coiled coil</keyword>
<evidence type="ECO:0000259" key="2">
    <source>
        <dbReference type="Pfam" id="PF17169"/>
    </source>
</evidence>
<organism evidence="3 4">
    <name type="scientific">Psylliodes chrysocephalus</name>
    <dbReference type="NCBI Taxonomy" id="3402493"/>
    <lineage>
        <taxon>Eukaryota</taxon>
        <taxon>Metazoa</taxon>
        <taxon>Ecdysozoa</taxon>
        <taxon>Arthropoda</taxon>
        <taxon>Hexapoda</taxon>
        <taxon>Insecta</taxon>
        <taxon>Pterygota</taxon>
        <taxon>Neoptera</taxon>
        <taxon>Endopterygota</taxon>
        <taxon>Coleoptera</taxon>
        <taxon>Polyphaga</taxon>
        <taxon>Cucujiformia</taxon>
        <taxon>Chrysomeloidea</taxon>
        <taxon>Chrysomelidae</taxon>
        <taxon>Galerucinae</taxon>
        <taxon>Alticini</taxon>
        <taxon>Psylliodes</taxon>
    </lineage>
</organism>